<dbReference type="OrthoDB" id="6354602at2759"/>
<evidence type="ECO:0000256" key="1">
    <source>
        <dbReference type="SAM" id="SignalP"/>
    </source>
</evidence>
<dbReference type="Proteomes" id="UP000694866">
    <property type="component" value="Unplaced"/>
</dbReference>
<accession>A0A9R1SWD1</accession>
<dbReference type="RefSeq" id="XP_011298341.1">
    <property type="nucleotide sequence ID" value="XM_011300039.1"/>
</dbReference>
<name>A0A9R1SWD1_9HYME</name>
<keyword evidence="1" id="KW-0732">Signal</keyword>
<protein>
    <submittedName>
        <fullName evidence="3">Uncharacterized protein</fullName>
    </submittedName>
</protein>
<keyword evidence="2" id="KW-1185">Reference proteome</keyword>
<sequence length="122" mass="13995">MIIKILVFTFICSISWTGDFVDAKPPSICPGVPHYNIVSPHDAIVQELQRRGFNLENSELDKLKILQIFSFNAANEERGLKIVHGYLQCVDEVISREIQENKYEAYLDCLNKNDNARLLFAH</sequence>
<gene>
    <name evidence="3" type="primary">LOC105263679</name>
</gene>
<dbReference type="AlphaFoldDB" id="A0A9R1SWD1"/>
<dbReference type="KEGG" id="fas:105263679"/>
<evidence type="ECO:0000313" key="2">
    <source>
        <dbReference type="Proteomes" id="UP000694866"/>
    </source>
</evidence>
<feature type="signal peptide" evidence="1">
    <location>
        <begin position="1"/>
        <end position="23"/>
    </location>
</feature>
<proteinExistence type="predicted"/>
<reference evidence="3" key="1">
    <citation type="submission" date="2025-08" db="UniProtKB">
        <authorList>
            <consortium name="RefSeq"/>
        </authorList>
    </citation>
    <scope>IDENTIFICATION</scope>
    <source>
        <strain evidence="3">USDA-PBARC FA_bdor</strain>
        <tissue evidence="3">Whole organism</tissue>
    </source>
</reference>
<feature type="chain" id="PRO_5040149345" evidence="1">
    <location>
        <begin position="24"/>
        <end position="122"/>
    </location>
</feature>
<organism evidence="2 3">
    <name type="scientific">Fopius arisanus</name>
    <dbReference type="NCBI Taxonomy" id="64838"/>
    <lineage>
        <taxon>Eukaryota</taxon>
        <taxon>Metazoa</taxon>
        <taxon>Ecdysozoa</taxon>
        <taxon>Arthropoda</taxon>
        <taxon>Hexapoda</taxon>
        <taxon>Insecta</taxon>
        <taxon>Pterygota</taxon>
        <taxon>Neoptera</taxon>
        <taxon>Endopterygota</taxon>
        <taxon>Hymenoptera</taxon>
        <taxon>Apocrita</taxon>
        <taxon>Ichneumonoidea</taxon>
        <taxon>Braconidae</taxon>
        <taxon>Opiinae</taxon>
        <taxon>Fopius</taxon>
    </lineage>
</organism>
<evidence type="ECO:0000313" key="3">
    <source>
        <dbReference type="RefSeq" id="XP_011298341.1"/>
    </source>
</evidence>
<dbReference type="GeneID" id="105263679"/>